<keyword evidence="5 9" id="KW-0436">Ligase</keyword>
<feature type="domain" description="Nicotinate phosphoribosyltransferase C-terminal" evidence="12">
    <location>
        <begin position="384"/>
        <end position="492"/>
    </location>
</feature>
<dbReference type="SUPFAM" id="SSF51690">
    <property type="entry name" value="Nicotinate/Quinolinate PRTase C-terminal domain-like"/>
    <property type="match status" value="1"/>
</dbReference>
<evidence type="ECO:0000259" key="12">
    <source>
        <dbReference type="Pfam" id="PF17956"/>
    </source>
</evidence>
<evidence type="ECO:0000256" key="6">
    <source>
        <dbReference type="ARBA" id="ARBA00022642"/>
    </source>
</evidence>
<comment type="pathway">
    <text evidence="1 9">Cofactor biosynthesis; NAD(+) biosynthesis; nicotinate D-ribonucleotide from nicotinate: step 1/1.</text>
</comment>
<dbReference type="PANTHER" id="PTHR11098">
    <property type="entry name" value="NICOTINATE PHOSPHORIBOSYLTRANSFERASE"/>
    <property type="match status" value="1"/>
</dbReference>
<dbReference type="NCBIfam" id="TIGR01513">
    <property type="entry name" value="NAPRTase_put"/>
    <property type="match status" value="1"/>
</dbReference>
<dbReference type="GO" id="GO:0004516">
    <property type="term" value="F:nicotinate phosphoribosyltransferase activity"/>
    <property type="evidence" value="ECO:0007669"/>
    <property type="project" value="UniProtKB-EC"/>
</dbReference>
<dbReference type="EC" id="6.3.4.21" evidence="3 9"/>
<keyword evidence="13" id="KW-0328">Glycosyltransferase</keyword>
<evidence type="ECO:0000256" key="3">
    <source>
        <dbReference type="ARBA" id="ARBA00013236"/>
    </source>
</evidence>
<keyword evidence="14" id="KW-1185">Reference proteome</keyword>
<keyword evidence="7 9" id="KW-0808">Transferase</keyword>
<comment type="PTM">
    <text evidence="9">Transiently phosphorylated on a His residue during the reaction cycle. Phosphorylation strongly increases the affinity for substrates and increases the rate of nicotinate D-ribonucleotide production. Dephosphorylation regenerates the low-affinity form of the enzyme, leading to product release.</text>
</comment>
<dbReference type="Pfam" id="PF04095">
    <property type="entry name" value="NAPRTase"/>
    <property type="match status" value="1"/>
</dbReference>
<evidence type="ECO:0000259" key="10">
    <source>
        <dbReference type="Pfam" id="PF04095"/>
    </source>
</evidence>
<dbReference type="Pfam" id="PF17767">
    <property type="entry name" value="NAPRTase_N"/>
    <property type="match status" value="1"/>
</dbReference>
<dbReference type="PANTHER" id="PTHR11098:SF1">
    <property type="entry name" value="NICOTINATE PHOSPHORIBOSYLTRANSFERASE"/>
    <property type="match status" value="1"/>
</dbReference>
<sequence>MTISPAVERLQELRQKPVYRNPYSAILTDLYQLTMMYGYYKSGRMNQRAVFDLFFRRNPFQNGFALAAGLEEVIMFLTGLQFQEEDIEYLRSLNLFDEDFLGELQRFRFRGTVYAVQEGTVVFPNIPLMRFEGRIFELQLVESACLSFINHQTLIATKAARMVQATRGELFNLSHESVEFGLRRAQNADAATFGSRASYIGGFVGTSNVYAGQNFGIPVVGTQAHSWIQSFPTELEAFRAYAATYPDRTTLLVDTYDTLKSGIPNAIQVGRELREKGYELRGIRLDSGDLAWLSKEARRMLDEAGFPNVKILASGDLNEYVVRDLMLQGARIDTWCFGTALITGDDCPALGGVYKLVAEEENGVMIPKIKVSENPDKITNPGYKRAVRLYLEDGKATADLIMLAEEQLDPSRPLTLFHPIHTYKRKTIRNFTVEELLVPILVNGEIVYQLPHVEQIRARAAEQLEAMPREIKRPINPHGYHVDLSEELWGLKQKLLKEARGGSIS</sequence>
<evidence type="ECO:0000256" key="4">
    <source>
        <dbReference type="ARBA" id="ARBA00022553"/>
    </source>
</evidence>
<evidence type="ECO:0000256" key="5">
    <source>
        <dbReference type="ARBA" id="ARBA00022598"/>
    </source>
</evidence>
<proteinExistence type="inferred from homology"/>
<dbReference type="CDD" id="cd01570">
    <property type="entry name" value="NAPRTase_A"/>
    <property type="match status" value="1"/>
</dbReference>
<dbReference type="InterPro" id="IPR013785">
    <property type="entry name" value="Aldolase_TIM"/>
</dbReference>
<dbReference type="Proteomes" id="UP001596002">
    <property type="component" value="Unassembled WGS sequence"/>
</dbReference>
<evidence type="ECO:0000256" key="1">
    <source>
        <dbReference type="ARBA" id="ARBA00004952"/>
    </source>
</evidence>
<evidence type="ECO:0000313" key="13">
    <source>
        <dbReference type="EMBL" id="MFC4769346.1"/>
    </source>
</evidence>
<evidence type="ECO:0000259" key="11">
    <source>
        <dbReference type="Pfam" id="PF17767"/>
    </source>
</evidence>
<dbReference type="SUPFAM" id="SSF54675">
    <property type="entry name" value="Nicotinate/Quinolinate PRTase N-terminal domain-like"/>
    <property type="match status" value="1"/>
</dbReference>
<dbReference type="Gene3D" id="3.20.20.70">
    <property type="entry name" value="Aldolase class I"/>
    <property type="match status" value="1"/>
</dbReference>
<organism evidence="13 14">
    <name type="scientific">Effusibacillus consociatus</name>
    <dbReference type="NCBI Taxonomy" id="1117041"/>
    <lineage>
        <taxon>Bacteria</taxon>
        <taxon>Bacillati</taxon>
        <taxon>Bacillota</taxon>
        <taxon>Bacilli</taxon>
        <taxon>Bacillales</taxon>
        <taxon>Alicyclobacillaceae</taxon>
        <taxon>Effusibacillus</taxon>
    </lineage>
</organism>
<dbReference type="InterPro" id="IPR036068">
    <property type="entry name" value="Nicotinate_pribotase-like_C"/>
</dbReference>
<feature type="domain" description="Nicotinate/nicotinamide phosphoribosyltransferase" evidence="10">
    <location>
        <begin position="177"/>
        <end position="290"/>
    </location>
</feature>
<dbReference type="NCBIfam" id="NF006695">
    <property type="entry name" value="PRK09243.1-2"/>
    <property type="match status" value="1"/>
</dbReference>
<comment type="caution">
    <text evidence="13">The sequence shown here is derived from an EMBL/GenBank/DDBJ whole genome shotgun (WGS) entry which is preliminary data.</text>
</comment>
<dbReference type="InterPro" id="IPR041619">
    <property type="entry name" value="NAPRTase_C"/>
</dbReference>
<feature type="domain" description="Nicotinate phosphoribosyltransferase N-terminal" evidence="11">
    <location>
        <begin position="27"/>
        <end position="150"/>
    </location>
</feature>
<dbReference type="Gene3D" id="3.20.140.10">
    <property type="entry name" value="nicotinate phosphoribosyltransferase"/>
    <property type="match status" value="1"/>
</dbReference>
<gene>
    <name evidence="13" type="ORF">ACFO8Q_18620</name>
</gene>
<dbReference type="InterPro" id="IPR006405">
    <property type="entry name" value="Nic_PRibTrfase_pncB"/>
</dbReference>
<dbReference type="InterPro" id="IPR007229">
    <property type="entry name" value="Nic_PRibTrfase-Fam"/>
</dbReference>
<evidence type="ECO:0000256" key="7">
    <source>
        <dbReference type="ARBA" id="ARBA00022679"/>
    </source>
</evidence>
<evidence type="ECO:0000256" key="2">
    <source>
        <dbReference type="ARBA" id="ARBA00010897"/>
    </source>
</evidence>
<dbReference type="RefSeq" id="WP_380027756.1">
    <property type="nucleotide sequence ID" value="NZ_JBHSHC010000127.1"/>
</dbReference>
<comment type="function">
    <text evidence="9">Catalyzes the first step in the biosynthesis of NAD from nicotinic acid, the ATP-dependent synthesis of beta-nicotinate D-ribonucleotide from nicotinate and 5-phospho-D-ribose 1-phosphate.</text>
</comment>
<dbReference type="PIRSF" id="PIRSF000484">
    <property type="entry name" value="NAPRT"/>
    <property type="match status" value="1"/>
</dbReference>
<evidence type="ECO:0000256" key="9">
    <source>
        <dbReference type="RuleBase" id="RU365100"/>
    </source>
</evidence>
<reference evidence="14" key="1">
    <citation type="journal article" date="2019" name="Int. J. Syst. Evol. Microbiol.">
        <title>The Global Catalogue of Microorganisms (GCM) 10K type strain sequencing project: providing services to taxonomists for standard genome sequencing and annotation.</title>
        <authorList>
            <consortium name="The Broad Institute Genomics Platform"/>
            <consortium name="The Broad Institute Genome Sequencing Center for Infectious Disease"/>
            <person name="Wu L."/>
            <person name="Ma J."/>
        </authorList>
    </citation>
    <scope>NUCLEOTIDE SEQUENCE [LARGE SCALE GENOMIC DNA]</scope>
    <source>
        <strain evidence="14">WYCCWR 12678</strain>
    </source>
</reference>
<comment type="catalytic activity">
    <reaction evidence="8 9">
        <text>5-phospho-alpha-D-ribose 1-diphosphate + nicotinate + ATP + H2O = nicotinate beta-D-ribonucleotide + ADP + phosphate + diphosphate</text>
        <dbReference type="Rhea" id="RHEA:36163"/>
        <dbReference type="ChEBI" id="CHEBI:15377"/>
        <dbReference type="ChEBI" id="CHEBI:30616"/>
        <dbReference type="ChEBI" id="CHEBI:32544"/>
        <dbReference type="ChEBI" id="CHEBI:33019"/>
        <dbReference type="ChEBI" id="CHEBI:43474"/>
        <dbReference type="ChEBI" id="CHEBI:57502"/>
        <dbReference type="ChEBI" id="CHEBI:58017"/>
        <dbReference type="ChEBI" id="CHEBI:456216"/>
        <dbReference type="EC" id="6.3.4.21"/>
    </reaction>
</comment>
<dbReference type="InterPro" id="IPR040727">
    <property type="entry name" value="NAPRTase_N"/>
</dbReference>
<keyword evidence="6 9" id="KW-0662">Pyridine nucleotide biosynthesis</keyword>
<dbReference type="Pfam" id="PF17956">
    <property type="entry name" value="NAPRTase_C"/>
    <property type="match status" value="1"/>
</dbReference>
<name>A0ABV9Q4C3_9BACL</name>
<evidence type="ECO:0000313" key="14">
    <source>
        <dbReference type="Proteomes" id="UP001596002"/>
    </source>
</evidence>
<accession>A0ABV9Q4C3</accession>
<comment type="similarity">
    <text evidence="2 9">Belongs to the NAPRTase family.</text>
</comment>
<evidence type="ECO:0000256" key="8">
    <source>
        <dbReference type="ARBA" id="ARBA00048668"/>
    </source>
</evidence>
<dbReference type="InterPro" id="IPR041525">
    <property type="entry name" value="N/Namide_PRibTrfase"/>
</dbReference>
<dbReference type="GO" id="GO:0016757">
    <property type="term" value="F:glycosyltransferase activity"/>
    <property type="evidence" value="ECO:0007669"/>
    <property type="project" value="UniProtKB-KW"/>
</dbReference>
<protein>
    <recommendedName>
        <fullName evidence="3 9">Nicotinate phosphoribosyltransferase</fullName>
        <ecNumber evidence="3 9">6.3.4.21</ecNumber>
    </recommendedName>
</protein>
<dbReference type="EMBL" id="JBHSHC010000127">
    <property type="protein sequence ID" value="MFC4769346.1"/>
    <property type="molecule type" value="Genomic_DNA"/>
</dbReference>
<keyword evidence="4" id="KW-0597">Phosphoprotein</keyword>
<dbReference type="NCBIfam" id="NF009131">
    <property type="entry name" value="PRK12484.1"/>
    <property type="match status" value="1"/>
</dbReference>